<keyword evidence="6" id="KW-1185">Reference proteome</keyword>
<dbReference type="GO" id="GO:0003677">
    <property type="term" value="F:DNA binding"/>
    <property type="evidence" value="ECO:0007669"/>
    <property type="project" value="UniProtKB-KW"/>
</dbReference>
<evidence type="ECO:0000313" key="6">
    <source>
        <dbReference type="Proteomes" id="UP000061660"/>
    </source>
</evidence>
<evidence type="ECO:0000313" key="5">
    <source>
        <dbReference type="EMBL" id="ALS23614.1"/>
    </source>
</evidence>
<dbReference type="SMART" id="SM00866">
    <property type="entry name" value="UTRA"/>
    <property type="match status" value="1"/>
</dbReference>
<dbReference type="AlphaFoldDB" id="A0A0U2WB68"/>
<name>A0A0U2WB68_9BACL</name>
<dbReference type="InterPro" id="IPR036388">
    <property type="entry name" value="WH-like_DNA-bd_sf"/>
</dbReference>
<reference evidence="6" key="1">
    <citation type="submission" date="2015-12" db="EMBL/GenBank/DDBJ databases">
        <title>Complete genome sequences of two moderately thermophilic Paenibacillus species.</title>
        <authorList>
            <person name="Butler R.III."/>
            <person name="Wang J."/>
            <person name="Stark B.C."/>
            <person name="Pombert J.-F."/>
        </authorList>
    </citation>
    <scope>NUCLEOTIDE SEQUENCE [LARGE SCALE GENOMIC DNA]</scope>
    <source>
        <strain evidence="6">32O-Y</strain>
    </source>
</reference>
<dbReference type="PROSITE" id="PS50949">
    <property type="entry name" value="HTH_GNTR"/>
    <property type="match status" value="1"/>
</dbReference>
<proteinExistence type="predicted"/>
<sequence>MIHQHNRLPLYIQLKEWIITQIETKKFKSGEKIPTEHRLSEMHEISRPTVRQALAELVQEGYLEKRRGLGTYVARPMFTGKASILRTFGEDMEMIGLNHSAKMISKKQYNASVPLANELNIEPDSPVFEIVRLRLANGTPLAIRTSIIPKAFDPELMNKDLENYGLYEMLAKSNHFPSHSKQKFQAVAATKEEAELLLVKAGTPLMLWKGVVYTTNNQPIEKVKIVYLGSHFSFEIDQIRLESNVHFTNIPANNE</sequence>
<accession>A0A0U2WB68</accession>
<dbReference type="KEGG" id="pnp:IJ22_32530"/>
<dbReference type="InterPro" id="IPR036390">
    <property type="entry name" value="WH_DNA-bd_sf"/>
</dbReference>
<dbReference type="Pfam" id="PF07702">
    <property type="entry name" value="UTRA"/>
    <property type="match status" value="1"/>
</dbReference>
<dbReference type="CDD" id="cd07377">
    <property type="entry name" value="WHTH_GntR"/>
    <property type="match status" value="1"/>
</dbReference>
<dbReference type="SUPFAM" id="SSF46785">
    <property type="entry name" value="Winged helix' DNA-binding domain"/>
    <property type="match status" value="1"/>
</dbReference>
<dbReference type="SUPFAM" id="SSF64288">
    <property type="entry name" value="Chorismate lyase-like"/>
    <property type="match status" value="1"/>
</dbReference>
<organism evidence="5 6">
    <name type="scientific">Paenibacillus naphthalenovorans</name>
    <dbReference type="NCBI Taxonomy" id="162209"/>
    <lineage>
        <taxon>Bacteria</taxon>
        <taxon>Bacillati</taxon>
        <taxon>Bacillota</taxon>
        <taxon>Bacilli</taxon>
        <taxon>Bacillales</taxon>
        <taxon>Paenibacillaceae</taxon>
        <taxon>Paenibacillus</taxon>
    </lineage>
</organism>
<dbReference type="Pfam" id="PF00392">
    <property type="entry name" value="GntR"/>
    <property type="match status" value="1"/>
</dbReference>
<dbReference type="EMBL" id="CP013652">
    <property type="protein sequence ID" value="ALS23614.1"/>
    <property type="molecule type" value="Genomic_DNA"/>
</dbReference>
<dbReference type="PATRIC" id="fig|162209.4.peg.3474"/>
<dbReference type="PRINTS" id="PR00035">
    <property type="entry name" value="HTHGNTR"/>
</dbReference>
<keyword evidence="3" id="KW-0804">Transcription</keyword>
<dbReference type="PANTHER" id="PTHR44846">
    <property type="entry name" value="MANNOSYL-D-GLYCERATE TRANSPORT/METABOLISM SYSTEM REPRESSOR MNGR-RELATED"/>
    <property type="match status" value="1"/>
</dbReference>
<keyword evidence="2" id="KW-0238">DNA-binding</keyword>
<keyword evidence="1" id="KW-0805">Transcription regulation</keyword>
<dbReference type="InterPro" id="IPR050679">
    <property type="entry name" value="Bact_HTH_transcr_reg"/>
</dbReference>
<dbReference type="Proteomes" id="UP000061660">
    <property type="component" value="Chromosome"/>
</dbReference>
<dbReference type="InterPro" id="IPR028978">
    <property type="entry name" value="Chorismate_lyase_/UTRA_dom_sf"/>
</dbReference>
<evidence type="ECO:0000259" key="4">
    <source>
        <dbReference type="PROSITE" id="PS50949"/>
    </source>
</evidence>
<dbReference type="GO" id="GO:0003700">
    <property type="term" value="F:DNA-binding transcription factor activity"/>
    <property type="evidence" value="ECO:0007669"/>
    <property type="project" value="InterPro"/>
</dbReference>
<evidence type="ECO:0000256" key="1">
    <source>
        <dbReference type="ARBA" id="ARBA00023015"/>
    </source>
</evidence>
<dbReference type="Gene3D" id="3.40.1410.10">
    <property type="entry name" value="Chorismate lyase-like"/>
    <property type="match status" value="1"/>
</dbReference>
<evidence type="ECO:0000256" key="2">
    <source>
        <dbReference type="ARBA" id="ARBA00023125"/>
    </source>
</evidence>
<dbReference type="Gene3D" id="1.10.10.10">
    <property type="entry name" value="Winged helix-like DNA-binding domain superfamily/Winged helix DNA-binding domain"/>
    <property type="match status" value="1"/>
</dbReference>
<dbReference type="InterPro" id="IPR011663">
    <property type="entry name" value="UTRA"/>
</dbReference>
<dbReference type="PANTHER" id="PTHR44846:SF1">
    <property type="entry name" value="MANNOSYL-D-GLYCERATE TRANSPORT_METABOLISM SYSTEM REPRESSOR MNGR-RELATED"/>
    <property type="match status" value="1"/>
</dbReference>
<gene>
    <name evidence="5" type="ORF">IJ22_32530</name>
</gene>
<dbReference type="InterPro" id="IPR000524">
    <property type="entry name" value="Tscrpt_reg_HTH_GntR"/>
</dbReference>
<protein>
    <submittedName>
        <fullName evidence="5">HTH-type transcriptional repressor YvoA</fullName>
    </submittedName>
</protein>
<dbReference type="OrthoDB" id="457376at2"/>
<evidence type="ECO:0000256" key="3">
    <source>
        <dbReference type="ARBA" id="ARBA00023163"/>
    </source>
</evidence>
<dbReference type="GO" id="GO:0045892">
    <property type="term" value="P:negative regulation of DNA-templated transcription"/>
    <property type="evidence" value="ECO:0007669"/>
    <property type="project" value="TreeGrafter"/>
</dbReference>
<dbReference type="STRING" id="162209.IJ22_32530"/>
<dbReference type="RefSeq" id="WP_062409512.1">
    <property type="nucleotide sequence ID" value="NZ_CP013652.1"/>
</dbReference>
<reference evidence="5 6" key="2">
    <citation type="journal article" date="2016" name="Genome Announc.">
        <title>Complete Genome Sequences of Two Interactive Moderate Thermophiles, Paenibacillus napthalenovorans 32O-Y and Paenibacillus sp. 32O-W.</title>
        <authorList>
            <person name="Butler R.R.III."/>
            <person name="Wang J."/>
            <person name="Stark B.C."/>
            <person name="Pombert J.F."/>
        </authorList>
    </citation>
    <scope>NUCLEOTIDE SEQUENCE [LARGE SCALE GENOMIC DNA]</scope>
    <source>
        <strain evidence="5 6">32O-Y</strain>
    </source>
</reference>
<feature type="domain" description="HTH gntR-type" evidence="4">
    <location>
        <begin position="8"/>
        <end position="76"/>
    </location>
</feature>
<dbReference type="SMART" id="SM00345">
    <property type="entry name" value="HTH_GNTR"/>
    <property type="match status" value="1"/>
</dbReference>